<dbReference type="RefSeq" id="WP_122970675.1">
    <property type="nucleotide sequence ID" value="NZ_RHLQ01000003.1"/>
</dbReference>
<dbReference type="Gene3D" id="3.40.50.2000">
    <property type="entry name" value="Glycogen Phosphorylase B"/>
    <property type="match status" value="1"/>
</dbReference>
<dbReference type="EMBL" id="RHLQ01000003">
    <property type="protein sequence ID" value="RND01107.1"/>
    <property type="molecule type" value="Genomic_DNA"/>
</dbReference>
<keyword evidence="2" id="KW-1185">Reference proteome</keyword>
<dbReference type="AlphaFoldDB" id="A0A3M8HFF2"/>
<proteinExistence type="predicted"/>
<name>A0A3M8HFF2_9BACI</name>
<evidence type="ECO:0000313" key="2">
    <source>
        <dbReference type="Proteomes" id="UP000279909"/>
    </source>
</evidence>
<comment type="caution">
    <text evidence="1">The sequence shown here is derived from an EMBL/GenBank/DDBJ whole genome shotgun (WGS) entry which is preliminary data.</text>
</comment>
<gene>
    <name evidence="1" type="ORF">EC501_02310</name>
</gene>
<dbReference type="OrthoDB" id="2444888at2"/>
<protein>
    <submittedName>
        <fullName evidence="1">CMP-N-acetylneuraminic acid synthetase</fullName>
    </submittedName>
</protein>
<sequence>MKNELSVTSIKKKIAFIVEHSSIKGYYPLERAATLAKLLNDEESVYVFLKQDGHEAIEIFTDLQLSPILFDHYSELKTQIRSLEPDLIVQDGKDTLVEQMEQLRPFCKTIVHFDDFGDGAELADCNIIALFEEVRENTAQNILSGSFAFAVKDSLKAIAKERVSNELSNPPHIVVAYEDGDENNLTYRTLRHLTQLQIPLKITVAIDREYRHSVEDLQMMVLSRRNTKIFKDDQALEKLLHEADIVICNANYTPYKVATVGIPCITAAQNERELNNAFPREHNGFIHLGLGRKMKQSNIQNAVMELLLHEARRERAVRKQFELEISDNNEVIKSLLLDFAYERHNMVSL</sequence>
<dbReference type="Proteomes" id="UP000279909">
    <property type="component" value="Unassembled WGS sequence"/>
</dbReference>
<organism evidence="1 2">
    <name type="scientific">Lysinibacillus halotolerans</name>
    <dbReference type="NCBI Taxonomy" id="1368476"/>
    <lineage>
        <taxon>Bacteria</taxon>
        <taxon>Bacillati</taxon>
        <taxon>Bacillota</taxon>
        <taxon>Bacilli</taxon>
        <taxon>Bacillales</taxon>
        <taxon>Bacillaceae</taxon>
        <taxon>Lysinibacillus</taxon>
    </lineage>
</organism>
<accession>A0A3M8HFF2</accession>
<reference evidence="1 2" key="1">
    <citation type="journal article" date="2014" name="Int. J. Syst. Evol. Microbiol.">
        <title>Lysinibacillus halotolerans sp. nov., isolated from saline-alkaline soil.</title>
        <authorList>
            <person name="Kong D."/>
            <person name="Wang Y."/>
            <person name="Zhao B."/>
            <person name="Li Y."/>
            <person name="Song J."/>
            <person name="Zhai Y."/>
            <person name="Zhang C."/>
            <person name="Wang H."/>
            <person name="Chen X."/>
            <person name="Zhao B."/>
            <person name="Ruan Z."/>
        </authorList>
    </citation>
    <scope>NUCLEOTIDE SEQUENCE [LARGE SCALE GENOMIC DNA]</scope>
    <source>
        <strain evidence="1 2">MCCC 1A12703</strain>
    </source>
</reference>
<evidence type="ECO:0000313" key="1">
    <source>
        <dbReference type="EMBL" id="RND01107.1"/>
    </source>
</evidence>